<keyword evidence="2" id="KW-1133">Transmembrane helix</keyword>
<dbReference type="AlphaFoldDB" id="A0A8K0XL70"/>
<keyword evidence="4" id="KW-1185">Reference proteome</keyword>
<feature type="transmembrane region" description="Helical" evidence="2">
    <location>
        <begin position="96"/>
        <end position="117"/>
    </location>
</feature>
<evidence type="ECO:0000256" key="1">
    <source>
        <dbReference type="SAM" id="MobiDB-lite"/>
    </source>
</evidence>
<sequence length="277" mass="30217">MANNSLPNSAILQRARAIPEIPTPMFSRPPSRLLRAGTTYSIPLYEPAERSQTVPQVQSDQTGRPRGWTQEDQDNTDAETRKKAMKELVQSWMDRLQLISVITTFFAATEAQILGITTPGAGDEDHNQTRTEQSANAALAGALVTHVFAAILSFFAAFFLVRYRLKEATREERKVEEGHANGSEGIHIFSTNPHLEPFGPFRRGQPPTHLLENCHTLCMWLSAVGFVLALAGVVCFTWALLPGSVSIFASTCMGVCLIGGGVAIRNAERSAPNPAIS</sequence>
<proteinExistence type="predicted"/>
<feature type="compositionally biased region" description="Polar residues" evidence="1">
    <location>
        <begin position="50"/>
        <end position="62"/>
    </location>
</feature>
<protein>
    <recommendedName>
        <fullName evidence="5">Transmembrane protein</fullName>
    </recommendedName>
</protein>
<feature type="transmembrane region" description="Helical" evidence="2">
    <location>
        <begin position="217"/>
        <end position="241"/>
    </location>
</feature>
<evidence type="ECO:0000313" key="3">
    <source>
        <dbReference type="EMBL" id="KAH8087795.1"/>
    </source>
</evidence>
<evidence type="ECO:0000256" key="2">
    <source>
        <dbReference type="SAM" id="Phobius"/>
    </source>
</evidence>
<comment type="caution">
    <text evidence="3">The sequence shown here is derived from an EMBL/GenBank/DDBJ whole genome shotgun (WGS) entry which is preliminary data.</text>
</comment>
<keyword evidence="2" id="KW-0472">Membrane</keyword>
<evidence type="ECO:0008006" key="5">
    <source>
        <dbReference type="Google" id="ProtNLM"/>
    </source>
</evidence>
<dbReference type="EMBL" id="JAEVFJ010000040">
    <property type="protein sequence ID" value="KAH8087795.1"/>
    <property type="molecule type" value="Genomic_DNA"/>
</dbReference>
<feature type="transmembrane region" description="Helical" evidence="2">
    <location>
        <begin position="137"/>
        <end position="161"/>
    </location>
</feature>
<accession>A0A8K0XL70</accession>
<feature type="region of interest" description="Disordered" evidence="1">
    <location>
        <begin position="44"/>
        <end position="82"/>
    </location>
</feature>
<keyword evidence="2" id="KW-0812">Transmembrane</keyword>
<evidence type="ECO:0000313" key="4">
    <source>
        <dbReference type="Proteomes" id="UP000813824"/>
    </source>
</evidence>
<feature type="transmembrane region" description="Helical" evidence="2">
    <location>
        <begin position="247"/>
        <end position="264"/>
    </location>
</feature>
<organism evidence="3 4">
    <name type="scientific">Cristinia sonorae</name>
    <dbReference type="NCBI Taxonomy" id="1940300"/>
    <lineage>
        <taxon>Eukaryota</taxon>
        <taxon>Fungi</taxon>
        <taxon>Dikarya</taxon>
        <taxon>Basidiomycota</taxon>
        <taxon>Agaricomycotina</taxon>
        <taxon>Agaricomycetes</taxon>
        <taxon>Agaricomycetidae</taxon>
        <taxon>Agaricales</taxon>
        <taxon>Pleurotineae</taxon>
        <taxon>Stephanosporaceae</taxon>
        <taxon>Cristinia</taxon>
    </lineage>
</organism>
<name>A0A8K0XL70_9AGAR</name>
<dbReference type="Proteomes" id="UP000813824">
    <property type="component" value="Unassembled WGS sequence"/>
</dbReference>
<gene>
    <name evidence="3" type="ORF">BXZ70DRAFT_533173</name>
</gene>
<dbReference type="OrthoDB" id="2653987at2759"/>
<reference evidence="3" key="1">
    <citation type="journal article" date="2021" name="New Phytol.">
        <title>Evolutionary innovations through gain and loss of genes in the ectomycorrhizal Boletales.</title>
        <authorList>
            <person name="Wu G."/>
            <person name="Miyauchi S."/>
            <person name="Morin E."/>
            <person name="Kuo A."/>
            <person name="Drula E."/>
            <person name="Varga T."/>
            <person name="Kohler A."/>
            <person name="Feng B."/>
            <person name="Cao Y."/>
            <person name="Lipzen A."/>
            <person name="Daum C."/>
            <person name="Hundley H."/>
            <person name="Pangilinan J."/>
            <person name="Johnson J."/>
            <person name="Barry K."/>
            <person name="LaButti K."/>
            <person name="Ng V."/>
            <person name="Ahrendt S."/>
            <person name="Min B."/>
            <person name="Choi I.G."/>
            <person name="Park H."/>
            <person name="Plett J.M."/>
            <person name="Magnuson J."/>
            <person name="Spatafora J.W."/>
            <person name="Nagy L.G."/>
            <person name="Henrissat B."/>
            <person name="Grigoriev I.V."/>
            <person name="Yang Z.L."/>
            <person name="Xu J."/>
            <person name="Martin F.M."/>
        </authorList>
    </citation>
    <scope>NUCLEOTIDE SEQUENCE</scope>
    <source>
        <strain evidence="3">KKN 215</strain>
    </source>
</reference>